<dbReference type="EMBL" id="SLUN01000054">
    <property type="protein sequence ID" value="TCL55733.1"/>
    <property type="molecule type" value="Genomic_DNA"/>
</dbReference>
<evidence type="ECO:0000313" key="2">
    <source>
        <dbReference type="Proteomes" id="UP000295008"/>
    </source>
</evidence>
<protein>
    <submittedName>
        <fullName evidence="1">Uncharacterized protein</fullName>
    </submittedName>
</protein>
<reference evidence="1 2" key="1">
    <citation type="submission" date="2019-03" db="EMBL/GenBank/DDBJ databases">
        <title>Genomic Encyclopedia of Type Strains, Phase IV (KMG-IV): sequencing the most valuable type-strain genomes for metagenomic binning, comparative biology and taxonomic classification.</title>
        <authorList>
            <person name="Goeker M."/>
        </authorList>
    </citation>
    <scope>NUCLEOTIDE SEQUENCE [LARGE SCALE GENOMIC DNA]</scope>
    <source>
        <strain evidence="1 2">LX-B</strain>
    </source>
</reference>
<dbReference type="OrthoDB" id="1957719at2"/>
<dbReference type="AlphaFoldDB" id="A0A4R1QRW8"/>
<keyword evidence="2" id="KW-1185">Reference proteome</keyword>
<name>A0A4R1QRW8_HYDET</name>
<organism evidence="1 2">
    <name type="scientific">Hydrogenispora ethanolica</name>
    <dbReference type="NCBI Taxonomy" id="1082276"/>
    <lineage>
        <taxon>Bacteria</taxon>
        <taxon>Bacillati</taxon>
        <taxon>Bacillota</taxon>
        <taxon>Hydrogenispora</taxon>
    </lineage>
</organism>
<proteinExistence type="predicted"/>
<accession>A0A4R1QRW8</accession>
<dbReference type="RefSeq" id="WP_132017608.1">
    <property type="nucleotide sequence ID" value="NZ_SLUN01000054.1"/>
</dbReference>
<dbReference type="Proteomes" id="UP000295008">
    <property type="component" value="Unassembled WGS sequence"/>
</dbReference>
<gene>
    <name evidence="1" type="ORF">EDC14_105416</name>
</gene>
<sequence>MFNNDYELKGKHATYIRFLSATTNRLDKTAKAAGIINTAVDIYAIAPLIGLAYNKKATEDNSSNDTYSILASQIINHQADLDFAFRLVMLADNSTELSSDEKIDRAFRQDEQPEKLAENLELFHQYMRGGIEWLYEHFTDGATTREDYLEKVYEVVNLYNEDFAISV</sequence>
<evidence type="ECO:0000313" key="1">
    <source>
        <dbReference type="EMBL" id="TCL55733.1"/>
    </source>
</evidence>
<comment type="caution">
    <text evidence="1">The sequence shown here is derived from an EMBL/GenBank/DDBJ whole genome shotgun (WGS) entry which is preliminary data.</text>
</comment>